<evidence type="ECO:0000256" key="2">
    <source>
        <dbReference type="ARBA" id="ARBA00022553"/>
    </source>
</evidence>
<dbReference type="SUPFAM" id="SSF54285">
    <property type="entry name" value="MoaD/ThiS"/>
    <property type="match status" value="1"/>
</dbReference>
<comment type="subunit">
    <text evidence="5">Heterotetramer; composed of 2 small (MOCS2A) and 2 large (MOCS2B) subunits.</text>
</comment>
<dbReference type="HAMAP" id="MF_03051">
    <property type="entry name" value="MOCS2A"/>
    <property type="match status" value="1"/>
</dbReference>
<dbReference type="CDD" id="cd00754">
    <property type="entry name" value="Ubl_MoaD"/>
    <property type="match status" value="1"/>
</dbReference>
<comment type="pathway">
    <text evidence="5">Cofactor biosynthesis; molybdopterin biosynthesis.</text>
</comment>
<comment type="function">
    <text evidence="5">Acts as a sulfur carrier required for molybdopterin biosynthesis. Component of the molybdopterin synthase complex that catalyzes the conversion of precursor Z into molybdopterin by mediating the incorporation of 2 sulfur atoms into precursor Z to generate a dithiolene group. In the complex, serves as sulfur donor by being thiocarboxylated (-COSH) at its C-terminus by UBA4. After interaction with MOCS2B, the sulfur is then transferred to precursor Z to form molybdopterin.</text>
</comment>
<organism evidence="6 7">
    <name type="scientific">Pterulicium gracile</name>
    <dbReference type="NCBI Taxonomy" id="1884261"/>
    <lineage>
        <taxon>Eukaryota</taxon>
        <taxon>Fungi</taxon>
        <taxon>Dikarya</taxon>
        <taxon>Basidiomycota</taxon>
        <taxon>Agaricomycotina</taxon>
        <taxon>Agaricomycetes</taxon>
        <taxon>Agaricomycetidae</taxon>
        <taxon>Agaricales</taxon>
        <taxon>Pleurotineae</taxon>
        <taxon>Pterulaceae</taxon>
        <taxon>Pterulicium</taxon>
    </lineage>
</organism>
<dbReference type="InterPro" id="IPR016155">
    <property type="entry name" value="Mopterin_synth/thiamin_S_b"/>
</dbReference>
<comment type="subcellular location">
    <subcellularLocation>
        <location evidence="5">Cytoplasm</location>
    </subcellularLocation>
</comment>
<dbReference type="GO" id="GO:1990133">
    <property type="term" value="C:molybdopterin adenylyltransferase complex"/>
    <property type="evidence" value="ECO:0007669"/>
    <property type="project" value="TreeGrafter"/>
</dbReference>
<feature type="modified residue" description="1-thioglycine; alternate" evidence="5">
    <location>
        <position position="91"/>
    </location>
</feature>
<dbReference type="Gene3D" id="3.10.20.30">
    <property type="match status" value="1"/>
</dbReference>
<keyword evidence="3 5" id="KW-0547">Nucleotide-binding</keyword>
<proteinExistence type="inferred from homology"/>
<dbReference type="UniPathway" id="UPA00344"/>
<dbReference type="AlphaFoldDB" id="A0A5C3QTQ5"/>
<accession>A0A5C3QTQ5</accession>
<sequence length="91" mass="9323">MSLNPSITVLYFAAASSATKTSSETIPLPGGDPLPLTQLGALLAARHPATNLGEVLKTSQWSVDAEMVEDPAEVFLKGGEEVAVICPVSGG</sequence>
<dbReference type="OrthoDB" id="5595860at2759"/>
<dbReference type="PANTHER" id="PTHR33359:SF1">
    <property type="entry name" value="MOLYBDOPTERIN SYNTHASE SULFUR CARRIER SUBUNIT"/>
    <property type="match status" value="1"/>
</dbReference>
<dbReference type="GO" id="GO:1990140">
    <property type="term" value="C:molybdopterin synthase complex"/>
    <property type="evidence" value="ECO:0007669"/>
    <property type="project" value="UniProtKB-UniRule"/>
</dbReference>
<evidence type="ECO:0000256" key="5">
    <source>
        <dbReference type="HAMAP-Rule" id="MF_03051"/>
    </source>
</evidence>
<reference evidence="6 7" key="1">
    <citation type="journal article" date="2019" name="Nat. Ecol. Evol.">
        <title>Megaphylogeny resolves global patterns of mushroom evolution.</title>
        <authorList>
            <person name="Varga T."/>
            <person name="Krizsan K."/>
            <person name="Foldi C."/>
            <person name="Dima B."/>
            <person name="Sanchez-Garcia M."/>
            <person name="Sanchez-Ramirez S."/>
            <person name="Szollosi G.J."/>
            <person name="Szarkandi J.G."/>
            <person name="Papp V."/>
            <person name="Albert L."/>
            <person name="Andreopoulos W."/>
            <person name="Angelini C."/>
            <person name="Antonin V."/>
            <person name="Barry K.W."/>
            <person name="Bougher N.L."/>
            <person name="Buchanan P."/>
            <person name="Buyck B."/>
            <person name="Bense V."/>
            <person name="Catcheside P."/>
            <person name="Chovatia M."/>
            <person name="Cooper J."/>
            <person name="Damon W."/>
            <person name="Desjardin D."/>
            <person name="Finy P."/>
            <person name="Geml J."/>
            <person name="Haridas S."/>
            <person name="Hughes K."/>
            <person name="Justo A."/>
            <person name="Karasinski D."/>
            <person name="Kautmanova I."/>
            <person name="Kiss B."/>
            <person name="Kocsube S."/>
            <person name="Kotiranta H."/>
            <person name="LaButti K.M."/>
            <person name="Lechner B.E."/>
            <person name="Liimatainen K."/>
            <person name="Lipzen A."/>
            <person name="Lukacs Z."/>
            <person name="Mihaltcheva S."/>
            <person name="Morgado L.N."/>
            <person name="Niskanen T."/>
            <person name="Noordeloos M.E."/>
            <person name="Ohm R.A."/>
            <person name="Ortiz-Santana B."/>
            <person name="Ovrebo C."/>
            <person name="Racz N."/>
            <person name="Riley R."/>
            <person name="Savchenko A."/>
            <person name="Shiryaev A."/>
            <person name="Soop K."/>
            <person name="Spirin V."/>
            <person name="Szebenyi C."/>
            <person name="Tomsovsky M."/>
            <person name="Tulloss R.E."/>
            <person name="Uehling J."/>
            <person name="Grigoriev I.V."/>
            <person name="Vagvolgyi C."/>
            <person name="Papp T."/>
            <person name="Martin F.M."/>
            <person name="Miettinen O."/>
            <person name="Hibbett D.S."/>
            <person name="Nagy L.G."/>
        </authorList>
    </citation>
    <scope>NUCLEOTIDE SEQUENCE [LARGE SCALE GENOMIC DNA]</scope>
    <source>
        <strain evidence="6 7">CBS 309.79</strain>
    </source>
</reference>
<keyword evidence="1 5" id="KW-0963">Cytoplasm</keyword>
<dbReference type="EMBL" id="ML178819">
    <property type="protein sequence ID" value="TFL03921.1"/>
    <property type="molecule type" value="Genomic_DNA"/>
</dbReference>
<feature type="modified residue" description="Glycyl adenylate; alternate" evidence="5">
    <location>
        <position position="91"/>
    </location>
</feature>
<dbReference type="GO" id="GO:0000166">
    <property type="term" value="F:nucleotide binding"/>
    <property type="evidence" value="ECO:0007669"/>
    <property type="project" value="UniProtKB-KW"/>
</dbReference>
<dbReference type="InterPro" id="IPR028887">
    <property type="entry name" value="MOCS2A_euk"/>
</dbReference>
<evidence type="ECO:0000256" key="3">
    <source>
        <dbReference type="ARBA" id="ARBA00022741"/>
    </source>
</evidence>
<evidence type="ECO:0000313" key="7">
    <source>
        <dbReference type="Proteomes" id="UP000305067"/>
    </source>
</evidence>
<dbReference type="Pfam" id="PF02597">
    <property type="entry name" value="ThiS"/>
    <property type="match status" value="1"/>
</dbReference>
<dbReference type="Proteomes" id="UP000305067">
    <property type="component" value="Unassembled WGS sequence"/>
</dbReference>
<evidence type="ECO:0000256" key="4">
    <source>
        <dbReference type="ARBA" id="ARBA00023150"/>
    </source>
</evidence>
<protein>
    <recommendedName>
        <fullName evidence="5">Molybdopterin synthase sulfur carrier subunit</fullName>
    </recommendedName>
    <alternativeName>
        <fullName evidence="5">Molybdenum cofactor synthesis protein 2 small subunit</fullName>
    </alternativeName>
    <alternativeName>
        <fullName evidence="5">Molybdenum cofactor synthesis protein 2A</fullName>
        <shortName evidence="5">MOCS2A</shortName>
    </alternativeName>
    <alternativeName>
        <fullName evidence="5">Sulfur carrier protein MOCS2A</fullName>
    </alternativeName>
</protein>
<comment type="PTM">
    <text evidence="5">C-terminal thiocarboxylation occurs in 2 steps, it is first acyl-adenylated (-COAMP) via the hesA/moeB/thiF part of UBA4, then thiocarboxylated (-COSH) via the rhodanese domain of UBA4.</text>
</comment>
<dbReference type="GO" id="GO:0030366">
    <property type="term" value="F:molybdopterin synthase activity"/>
    <property type="evidence" value="ECO:0007669"/>
    <property type="project" value="UniProtKB-UniRule"/>
</dbReference>
<dbReference type="InterPro" id="IPR003749">
    <property type="entry name" value="ThiS/MoaD-like"/>
</dbReference>
<keyword evidence="7" id="KW-1185">Reference proteome</keyword>
<dbReference type="InterPro" id="IPR012675">
    <property type="entry name" value="Beta-grasp_dom_sf"/>
</dbReference>
<keyword evidence="2 5" id="KW-0597">Phosphoprotein</keyword>
<name>A0A5C3QTQ5_9AGAR</name>
<evidence type="ECO:0000256" key="1">
    <source>
        <dbReference type="ARBA" id="ARBA00022490"/>
    </source>
</evidence>
<gene>
    <name evidence="6" type="ORF">BDV98DRAFT_352923</name>
</gene>
<dbReference type="InterPro" id="IPR044672">
    <property type="entry name" value="MOCS2A"/>
</dbReference>
<dbReference type="STRING" id="1884261.A0A5C3QTQ5"/>
<evidence type="ECO:0000313" key="6">
    <source>
        <dbReference type="EMBL" id="TFL03921.1"/>
    </source>
</evidence>
<comment type="similarity">
    <text evidence="5">Belongs to the MoaD family. MOCS2A subfamily.</text>
</comment>
<dbReference type="PANTHER" id="PTHR33359">
    <property type="entry name" value="MOLYBDOPTERIN SYNTHASE SULFUR CARRIER SUBUNIT"/>
    <property type="match status" value="1"/>
</dbReference>
<dbReference type="GO" id="GO:0006777">
    <property type="term" value="P:Mo-molybdopterin cofactor biosynthetic process"/>
    <property type="evidence" value="ECO:0007669"/>
    <property type="project" value="UniProtKB-UniRule"/>
</dbReference>
<keyword evidence="4 5" id="KW-0501">Molybdenum cofactor biosynthesis</keyword>